<dbReference type="GO" id="GO:0015031">
    <property type="term" value="P:protein transport"/>
    <property type="evidence" value="ECO:0007669"/>
    <property type="project" value="UniProtKB-KW"/>
</dbReference>
<sequence>MSAVEYGTPCPTSLIITCKDDQRGPDIQQRWPTPPDQILLPRRMSPSYPPPSPAQDISLQQRLLSEIFSLVSTRPPSACNFLPLPPLLTSTQSAFSSPTSSSLAPEPIQIIYRHYATLFFIIICDGAESELGLLDLIQVFVEALDRVFENVCELDLIFNFEVLHQVLAEVIQGGCVVETDIGRIVAAETGDAHNLHTVYFSWQADKYYRYNYTSHASTDGW</sequence>
<dbReference type="InterPro" id="IPR022775">
    <property type="entry name" value="AP_mu_sigma_su"/>
</dbReference>
<name>A0A3N4LN32_9PEZI</name>
<proteinExistence type="inferred from homology"/>
<dbReference type="EMBL" id="ML121548">
    <property type="protein sequence ID" value="RPB23078.1"/>
    <property type="molecule type" value="Genomic_DNA"/>
</dbReference>
<dbReference type="InParanoid" id="A0A3N4LN32"/>
<keyword evidence="5" id="KW-0472">Membrane</keyword>
<organism evidence="7 8">
    <name type="scientific">Terfezia boudieri ATCC MYA-4762</name>
    <dbReference type="NCBI Taxonomy" id="1051890"/>
    <lineage>
        <taxon>Eukaryota</taxon>
        <taxon>Fungi</taxon>
        <taxon>Dikarya</taxon>
        <taxon>Ascomycota</taxon>
        <taxon>Pezizomycotina</taxon>
        <taxon>Pezizomycetes</taxon>
        <taxon>Pezizales</taxon>
        <taxon>Pezizaceae</taxon>
        <taxon>Terfezia</taxon>
    </lineage>
</organism>
<keyword evidence="4" id="KW-0653">Protein transport</keyword>
<dbReference type="InterPro" id="IPR016635">
    <property type="entry name" value="AP_complex_ssu"/>
</dbReference>
<evidence type="ECO:0000256" key="2">
    <source>
        <dbReference type="ARBA" id="ARBA00006972"/>
    </source>
</evidence>
<keyword evidence="3" id="KW-0813">Transport</keyword>
<dbReference type="Proteomes" id="UP000267821">
    <property type="component" value="Unassembled WGS sequence"/>
</dbReference>
<comment type="similarity">
    <text evidence="2">Belongs to the adaptor complexes small subunit family.</text>
</comment>
<keyword evidence="8" id="KW-1185">Reference proteome</keyword>
<gene>
    <name evidence="7" type="ORF">L211DRAFT_868892</name>
</gene>
<evidence type="ECO:0000256" key="5">
    <source>
        <dbReference type="ARBA" id="ARBA00023136"/>
    </source>
</evidence>
<dbReference type="STRING" id="1051890.A0A3N4LN32"/>
<dbReference type="OrthoDB" id="10261046at2759"/>
<dbReference type="Gene3D" id="3.30.450.60">
    <property type="match status" value="1"/>
</dbReference>
<dbReference type="SUPFAM" id="SSF64356">
    <property type="entry name" value="SNARE-like"/>
    <property type="match status" value="1"/>
</dbReference>
<comment type="subcellular location">
    <subcellularLocation>
        <location evidence="1">Endomembrane system</location>
    </subcellularLocation>
</comment>
<evidence type="ECO:0000256" key="3">
    <source>
        <dbReference type="ARBA" id="ARBA00022448"/>
    </source>
</evidence>
<dbReference type="AlphaFoldDB" id="A0A3N4LN32"/>
<evidence type="ECO:0000313" key="7">
    <source>
        <dbReference type="EMBL" id="RPB23078.1"/>
    </source>
</evidence>
<feature type="domain" description="AP complex mu/sigma subunit" evidence="6">
    <location>
        <begin position="58"/>
        <end position="186"/>
    </location>
</feature>
<evidence type="ECO:0000313" key="8">
    <source>
        <dbReference type="Proteomes" id="UP000267821"/>
    </source>
</evidence>
<dbReference type="Pfam" id="PF01217">
    <property type="entry name" value="Clat_adaptor_s"/>
    <property type="match status" value="1"/>
</dbReference>
<evidence type="ECO:0000256" key="4">
    <source>
        <dbReference type="ARBA" id="ARBA00022927"/>
    </source>
</evidence>
<dbReference type="GO" id="GO:0012505">
    <property type="term" value="C:endomembrane system"/>
    <property type="evidence" value="ECO:0007669"/>
    <property type="project" value="UniProtKB-SubCell"/>
</dbReference>
<accession>A0A3N4LN32</accession>
<reference evidence="7 8" key="1">
    <citation type="journal article" date="2018" name="Nat. Ecol. Evol.">
        <title>Pezizomycetes genomes reveal the molecular basis of ectomycorrhizal truffle lifestyle.</title>
        <authorList>
            <person name="Murat C."/>
            <person name="Payen T."/>
            <person name="Noel B."/>
            <person name="Kuo A."/>
            <person name="Morin E."/>
            <person name="Chen J."/>
            <person name="Kohler A."/>
            <person name="Krizsan K."/>
            <person name="Balestrini R."/>
            <person name="Da Silva C."/>
            <person name="Montanini B."/>
            <person name="Hainaut M."/>
            <person name="Levati E."/>
            <person name="Barry K.W."/>
            <person name="Belfiori B."/>
            <person name="Cichocki N."/>
            <person name="Clum A."/>
            <person name="Dockter R.B."/>
            <person name="Fauchery L."/>
            <person name="Guy J."/>
            <person name="Iotti M."/>
            <person name="Le Tacon F."/>
            <person name="Lindquist E.A."/>
            <person name="Lipzen A."/>
            <person name="Malagnac F."/>
            <person name="Mello A."/>
            <person name="Molinier V."/>
            <person name="Miyauchi S."/>
            <person name="Poulain J."/>
            <person name="Riccioni C."/>
            <person name="Rubini A."/>
            <person name="Sitrit Y."/>
            <person name="Splivallo R."/>
            <person name="Traeger S."/>
            <person name="Wang M."/>
            <person name="Zifcakova L."/>
            <person name="Wipf D."/>
            <person name="Zambonelli A."/>
            <person name="Paolocci F."/>
            <person name="Nowrousian M."/>
            <person name="Ottonello S."/>
            <person name="Baldrian P."/>
            <person name="Spatafora J.W."/>
            <person name="Henrissat B."/>
            <person name="Nagy L.G."/>
            <person name="Aury J.M."/>
            <person name="Wincker P."/>
            <person name="Grigoriev I.V."/>
            <person name="Bonfante P."/>
            <person name="Martin F.M."/>
        </authorList>
    </citation>
    <scope>NUCLEOTIDE SEQUENCE [LARGE SCALE GENOMIC DNA]</scope>
    <source>
        <strain evidence="7 8">ATCC MYA-4762</strain>
    </source>
</reference>
<evidence type="ECO:0000256" key="1">
    <source>
        <dbReference type="ARBA" id="ARBA00004308"/>
    </source>
</evidence>
<dbReference type="InterPro" id="IPR011012">
    <property type="entry name" value="Longin-like_dom_sf"/>
</dbReference>
<protein>
    <recommendedName>
        <fullName evidence="6">AP complex mu/sigma subunit domain-containing protein</fullName>
    </recommendedName>
</protein>
<dbReference type="FunCoup" id="A0A3N4LN32">
    <property type="interactions" value="438"/>
</dbReference>
<dbReference type="PANTHER" id="PTHR11753">
    <property type="entry name" value="ADAPTOR COMPLEXES SMALL SUBUNIT FAMILY"/>
    <property type="match status" value="1"/>
</dbReference>
<evidence type="ECO:0000259" key="6">
    <source>
        <dbReference type="Pfam" id="PF01217"/>
    </source>
</evidence>